<reference evidence="2 3" key="1">
    <citation type="journal article" date="2021" name="Commun. Biol.">
        <title>The genome of Shorea leprosula (Dipterocarpaceae) highlights the ecological relevance of drought in aseasonal tropical rainforests.</title>
        <authorList>
            <person name="Ng K.K.S."/>
            <person name="Kobayashi M.J."/>
            <person name="Fawcett J.A."/>
            <person name="Hatakeyama M."/>
            <person name="Paape T."/>
            <person name="Ng C.H."/>
            <person name="Ang C.C."/>
            <person name="Tnah L.H."/>
            <person name="Lee C.T."/>
            <person name="Nishiyama T."/>
            <person name="Sese J."/>
            <person name="O'Brien M.J."/>
            <person name="Copetti D."/>
            <person name="Mohd Noor M.I."/>
            <person name="Ong R.C."/>
            <person name="Putra M."/>
            <person name="Sireger I.Z."/>
            <person name="Indrioko S."/>
            <person name="Kosugi Y."/>
            <person name="Izuno A."/>
            <person name="Isagi Y."/>
            <person name="Lee S.L."/>
            <person name="Shimizu K.K."/>
        </authorList>
    </citation>
    <scope>NUCLEOTIDE SEQUENCE [LARGE SCALE GENOMIC DNA]</scope>
    <source>
        <strain evidence="2">214</strain>
    </source>
</reference>
<evidence type="ECO:0000256" key="1">
    <source>
        <dbReference type="SAM" id="Phobius"/>
    </source>
</evidence>
<evidence type="ECO:0000313" key="3">
    <source>
        <dbReference type="Proteomes" id="UP001054252"/>
    </source>
</evidence>
<comment type="caution">
    <text evidence="2">The sequence shown here is derived from an EMBL/GenBank/DDBJ whole genome shotgun (WGS) entry which is preliminary data.</text>
</comment>
<dbReference type="EMBL" id="BPVZ01000104">
    <property type="protein sequence ID" value="GKV34130.1"/>
    <property type="molecule type" value="Genomic_DNA"/>
</dbReference>
<gene>
    <name evidence="2" type="ORF">SLEP1_g42543</name>
</gene>
<dbReference type="AlphaFoldDB" id="A0AAV5LA90"/>
<dbReference type="Proteomes" id="UP001054252">
    <property type="component" value="Unassembled WGS sequence"/>
</dbReference>
<feature type="transmembrane region" description="Helical" evidence="1">
    <location>
        <begin position="27"/>
        <end position="46"/>
    </location>
</feature>
<keyword evidence="1" id="KW-1133">Transmembrane helix</keyword>
<keyword evidence="1" id="KW-0472">Membrane</keyword>
<protein>
    <submittedName>
        <fullName evidence="2">Uncharacterized protein</fullName>
    </submittedName>
</protein>
<keyword evidence="1" id="KW-0812">Transmembrane</keyword>
<name>A0AAV5LA90_9ROSI</name>
<evidence type="ECO:0000313" key="2">
    <source>
        <dbReference type="EMBL" id="GKV34130.1"/>
    </source>
</evidence>
<keyword evidence="3" id="KW-1185">Reference proteome</keyword>
<proteinExistence type="predicted"/>
<sequence length="78" mass="8602">MLHSLSNCPFKSNKDALCVCGLKVAKAMAPITTIFFFFINSLYFLCSPTPRSPASNPFPLAFSPLGYDAFHPEISAWL</sequence>
<organism evidence="2 3">
    <name type="scientific">Rubroshorea leprosula</name>
    <dbReference type="NCBI Taxonomy" id="152421"/>
    <lineage>
        <taxon>Eukaryota</taxon>
        <taxon>Viridiplantae</taxon>
        <taxon>Streptophyta</taxon>
        <taxon>Embryophyta</taxon>
        <taxon>Tracheophyta</taxon>
        <taxon>Spermatophyta</taxon>
        <taxon>Magnoliopsida</taxon>
        <taxon>eudicotyledons</taxon>
        <taxon>Gunneridae</taxon>
        <taxon>Pentapetalae</taxon>
        <taxon>rosids</taxon>
        <taxon>malvids</taxon>
        <taxon>Malvales</taxon>
        <taxon>Dipterocarpaceae</taxon>
        <taxon>Rubroshorea</taxon>
    </lineage>
</organism>
<accession>A0AAV5LA90</accession>